<protein>
    <submittedName>
        <fullName evidence="2">Anti-sigma regulatory factor (Ser/Thr protein kinase)</fullName>
    </submittedName>
</protein>
<reference evidence="3" key="1">
    <citation type="submission" date="2016-11" db="EMBL/GenBank/DDBJ databases">
        <authorList>
            <person name="Varghese N."/>
            <person name="Submissions S."/>
        </authorList>
    </citation>
    <scope>NUCLEOTIDE SEQUENCE [LARGE SCALE GENOMIC DNA]</scope>
    <source>
        <strain evidence="3">DSM 44671</strain>
    </source>
</reference>
<dbReference type="SMART" id="SM00331">
    <property type="entry name" value="PP2C_SIG"/>
    <property type="match status" value="1"/>
</dbReference>
<dbReference type="InterPro" id="IPR001932">
    <property type="entry name" value="PPM-type_phosphatase-like_dom"/>
</dbReference>
<keyword evidence="2" id="KW-0418">Kinase</keyword>
<feature type="domain" description="PPM-type phosphatase" evidence="1">
    <location>
        <begin position="135"/>
        <end position="326"/>
    </location>
</feature>
<dbReference type="EMBL" id="FPJG01000006">
    <property type="protein sequence ID" value="SFW67585.1"/>
    <property type="molecule type" value="Genomic_DNA"/>
</dbReference>
<dbReference type="Proteomes" id="UP000182740">
    <property type="component" value="Unassembled WGS sequence"/>
</dbReference>
<dbReference type="InterPro" id="IPR036457">
    <property type="entry name" value="PPM-type-like_dom_sf"/>
</dbReference>
<accession>A0A1K1R6N9</accession>
<name>A0A1K1R6N9_9PSEU</name>
<proteinExistence type="predicted"/>
<gene>
    <name evidence="2" type="ORF">SAMN04489730_2746</name>
</gene>
<sequence>MVPPPSRHVRVDHVSAVYAATRAARETGRAAGLPDVLTERAAVVTSELAGNLDKHAVNGSVVVQRATTGLGVDVLAADDGPGMADVEHWLLDGNTTTATLGTGLGAVSRMATVFRIRSAPGRGTLAAARVLAPGTPVGQAAAMAHFCLPRSGESQCGDAIAVAPTTGGWTALVADGLGHGPDAAQAAGRAVEVFAQNPDRPPSHQLANMHRALRGTRGAAIALARVTPRRLEFCGVGNISGTTLHESGRSGLLLSIPGIVGFTLPVAQVRQTALAEGDLVVLHTDGIDPGWRTGPAWAGNALLLAAELAHHHRNPRDDAAVLALHPDRIT</sequence>
<dbReference type="Pfam" id="PF07228">
    <property type="entry name" value="SpoIIE"/>
    <property type="match status" value="1"/>
</dbReference>
<evidence type="ECO:0000259" key="1">
    <source>
        <dbReference type="SMART" id="SM00331"/>
    </source>
</evidence>
<dbReference type="AlphaFoldDB" id="A0A1K1R6N9"/>
<dbReference type="PANTHER" id="PTHR35801">
    <property type="entry name" value="PHOSPHOSERINE PHOSPHATASE RSBX"/>
    <property type="match status" value="1"/>
</dbReference>
<dbReference type="InterPro" id="IPR036890">
    <property type="entry name" value="HATPase_C_sf"/>
</dbReference>
<dbReference type="InterPro" id="IPR003594">
    <property type="entry name" value="HATPase_dom"/>
</dbReference>
<dbReference type="SUPFAM" id="SSF81606">
    <property type="entry name" value="PP2C-like"/>
    <property type="match status" value="1"/>
</dbReference>
<dbReference type="Gene3D" id="3.30.565.10">
    <property type="entry name" value="Histidine kinase-like ATPase, C-terminal domain"/>
    <property type="match status" value="1"/>
</dbReference>
<evidence type="ECO:0000313" key="2">
    <source>
        <dbReference type="EMBL" id="SFW67585.1"/>
    </source>
</evidence>
<keyword evidence="2" id="KW-0808">Transferase</keyword>
<evidence type="ECO:0000313" key="3">
    <source>
        <dbReference type="Proteomes" id="UP000182740"/>
    </source>
</evidence>
<dbReference type="InterPro" id="IPR039248">
    <property type="entry name" value="Ptase_RsbX"/>
</dbReference>
<dbReference type="GO" id="GO:0016301">
    <property type="term" value="F:kinase activity"/>
    <property type="evidence" value="ECO:0007669"/>
    <property type="project" value="UniProtKB-KW"/>
</dbReference>
<dbReference type="Pfam" id="PF13581">
    <property type="entry name" value="HATPase_c_2"/>
    <property type="match status" value="1"/>
</dbReference>
<keyword evidence="3" id="KW-1185">Reference proteome</keyword>
<dbReference type="SUPFAM" id="SSF55874">
    <property type="entry name" value="ATPase domain of HSP90 chaperone/DNA topoisomerase II/histidine kinase"/>
    <property type="match status" value="1"/>
</dbReference>
<dbReference type="Gene3D" id="3.60.40.10">
    <property type="entry name" value="PPM-type phosphatase domain"/>
    <property type="match status" value="1"/>
</dbReference>
<organism evidence="2 3">
    <name type="scientific">Amycolatopsis australiensis</name>
    <dbReference type="NCBI Taxonomy" id="546364"/>
    <lineage>
        <taxon>Bacteria</taxon>
        <taxon>Bacillati</taxon>
        <taxon>Actinomycetota</taxon>
        <taxon>Actinomycetes</taxon>
        <taxon>Pseudonocardiales</taxon>
        <taxon>Pseudonocardiaceae</taxon>
        <taxon>Amycolatopsis</taxon>
    </lineage>
</organism>
<dbReference type="STRING" id="546364.SAMN04489730_2746"/>
<dbReference type="PANTHER" id="PTHR35801:SF1">
    <property type="entry name" value="PHOSPHOSERINE PHOSPHATASE RSBX"/>
    <property type="match status" value="1"/>
</dbReference>